<organism evidence="8 9">
    <name type="scientific">Cerasibacillus terrae</name>
    <dbReference type="NCBI Taxonomy" id="2498845"/>
    <lineage>
        <taxon>Bacteria</taxon>
        <taxon>Bacillati</taxon>
        <taxon>Bacillota</taxon>
        <taxon>Bacilli</taxon>
        <taxon>Bacillales</taxon>
        <taxon>Bacillaceae</taxon>
        <taxon>Cerasibacillus</taxon>
    </lineage>
</organism>
<dbReference type="NCBIfam" id="NF002111">
    <property type="entry name" value="PRK00951.2-1"/>
    <property type="match status" value="1"/>
</dbReference>
<dbReference type="EC" id="4.2.1.19" evidence="6 7"/>
<dbReference type="PROSITE" id="PS00954">
    <property type="entry name" value="IGP_DEHYDRATASE_1"/>
    <property type="match status" value="1"/>
</dbReference>
<dbReference type="SUPFAM" id="SSF54211">
    <property type="entry name" value="Ribosomal protein S5 domain 2-like"/>
    <property type="match status" value="2"/>
</dbReference>
<accession>A0A5C8NXX1</accession>
<evidence type="ECO:0000256" key="6">
    <source>
        <dbReference type="HAMAP-Rule" id="MF_00076"/>
    </source>
</evidence>
<keyword evidence="6" id="KW-0963">Cytoplasm</keyword>
<name>A0A5C8NXX1_9BACI</name>
<evidence type="ECO:0000313" key="9">
    <source>
        <dbReference type="Proteomes" id="UP000321574"/>
    </source>
</evidence>
<dbReference type="HAMAP" id="MF_00076">
    <property type="entry name" value="HisB"/>
    <property type="match status" value="1"/>
</dbReference>
<evidence type="ECO:0000256" key="7">
    <source>
        <dbReference type="RuleBase" id="RU000599"/>
    </source>
</evidence>
<dbReference type="NCBIfam" id="NF002114">
    <property type="entry name" value="PRK00951.2-4"/>
    <property type="match status" value="1"/>
</dbReference>
<evidence type="ECO:0000256" key="3">
    <source>
        <dbReference type="ARBA" id="ARBA00022605"/>
    </source>
</evidence>
<comment type="similarity">
    <text evidence="6 7">Belongs to the imidazoleglycerol-phosphate dehydratase family.</text>
</comment>
<evidence type="ECO:0000256" key="1">
    <source>
        <dbReference type="ARBA" id="ARBA00005047"/>
    </source>
</evidence>
<dbReference type="Gene3D" id="3.30.230.40">
    <property type="entry name" value="Imidazole glycerol phosphate dehydratase, domain 1"/>
    <property type="match status" value="2"/>
</dbReference>
<evidence type="ECO:0000313" key="8">
    <source>
        <dbReference type="EMBL" id="TXL65823.1"/>
    </source>
</evidence>
<dbReference type="InterPro" id="IPR020568">
    <property type="entry name" value="Ribosomal_Su5_D2-typ_SF"/>
</dbReference>
<dbReference type="PROSITE" id="PS00955">
    <property type="entry name" value="IGP_DEHYDRATASE_2"/>
    <property type="match status" value="1"/>
</dbReference>
<evidence type="ECO:0000256" key="2">
    <source>
        <dbReference type="ARBA" id="ARBA00016664"/>
    </source>
</evidence>
<dbReference type="InterPro" id="IPR038494">
    <property type="entry name" value="IGPD_sf"/>
</dbReference>
<dbReference type="PANTHER" id="PTHR23133:SF2">
    <property type="entry name" value="IMIDAZOLEGLYCEROL-PHOSPHATE DEHYDRATASE"/>
    <property type="match status" value="1"/>
</dbReference>
<dbReference type="EMBL" id="VDUW01000003">
    <property type="protein sequence ID" value="TXL65823.1"/>
    <property type="molecule type" value="Genomic_DNA"/>
</dbReference>
<comment type="subcellular location">
    <subcellularLocation>
        <location evidence="6 7">Cytoplasm</location>
    </subcellularLocation>
</comment>
<reference evidence="8 9" key="1">
    <citation type="submission" date="2019-06" db="EMBL/GenBank/DDBJ databases">
        <title>Cerasibacillus sp. nov., isolated from maize field.</title>
        <authorList>
            <person name="Lin S.-Y."/>
            <person name="Tsai C.-F."/>
            <person name="Young C.-C."/>
        </authorList>
    </citation>
    <scope>NUCLEOTIDE SEQUENCE [LARGE SCALE GENOMIC DNA]</scope>
    <source>
        <strain evidence="8 9">CC-CFT480</strain>
    </source>
</reference>
<dbReference type="Proteomes" id="UP000321574">
    <property type="component" value="Unassembled WGS sequence"/>
</dbReference>
<dbReference type="PANTHER" id="PTHR23133">
    <property type="entry name" value="IMIDAZOLEGLYCEROL-PHOSPHATE DEHYDRATASE HIS7"/>
    <property type="match status" value="1"/>
</dbReference>
<dbReference type="InterPro" id="IPR020565">
    <property type="entry name" value="ImidazoleglycerP_deHydtase_CS"/>
</dbReference>
<dbReference type="FunFam" id="3.30.230.40:FF:000001">
    <property type="entry name" value="Imidazoleglycerol-phosphate dehydratase HisB"/>
    <property type="match status" value="1"/>
</dbReference>
<dbReference type="InterPro" id="IPR000807">
    <property type="entry name" value="ImidazoleglycerolP_deHydtase"/>
</dbReference>
<gene>
    <name evidence="6 8" type="primary">hisB</name>
    <name evidence="8" type="ORF">FHP05_06815</name>
</gene>
<keyword evidence="3 6" id="KW-0028">Amino-acid biosynthesis</keyword>
<proteinExistence type="inferred from homology"/>
<keyword evidence="4 6" id="KW-0368">Histidine biosynthesis</keyword>
<comment type="catalytic activity">
    <reaction evidence="6 7">
        <text>D-erythro-1-(imidazol-4-yl)glycerol 3-phosphate = 3-(imidazol-4-yl)-2-oxopropyl phosphate + H2O</text>
        <dbReference type="Rhea" id="RHEA:11040"/>
        <dbReference type="ChEBI" id="CHEBI:15377"/>
        <dbReference type="ChEBI" id="CHEBI:57766"/>
        <dbReference type="ChEBI" id="CHEBI:58278"/>
        <dbReference type="EC" id="4.2.1.19"/>
    </reaction>
</comment>
<dbReference type="GO" id="GO:0005737">
    <property type="term" value="C:cytoplasm"/>
    <property type="evidence" value="ECO:0007669"/>
    <property type="project" value="UniProtKB-SubCell"/>
</dbReference>
<comment type="caution">
    <text evidence="8">The sequence shown here is derived from an EMBL/GenBank/DDBJ whole genome shotgun (WGS) entry which is preliminary data.</text>
</comment>
<dbReference type="FunFam" id="3.30.230.40:FF:000003">
    <property type="entry name" value="Imidazoleglycerol-phosphate dehydratase HisB"/>
    <property type="match status" value="1"/>
</dbReference>
<dbReference type="RefSeq" id="WP_147666493.1">
    <property type="nucleotide sequence ID" value="NZ_VDUW01000003.1"/>
</dbReference>
<evidence type="ECO:0000256" key="4">
    <source>
        <dbReference type="ARBA" id="ARBA00023102"/>
    </source>
</evidence>
<keyword evidence="9" id="KW-1185">Reference proteome</keyword>
<dbReference type="OrthoDB" id="9790411at2"/>
<dbReference type="Pfam" id="PF00475">
    <property type="entry name" value="IGPD"/>
    <property type="match status" value="1"/>
</dbReference>
<dbReference type="UniPathway" id="UPA00031">
    <property type="reaction ID" value="UER00011"/>
</dbReference>
<comment type="pathway">
    <text evidence="1 6 7">Amino-acid biosynthesis; L-histidine biosynthesis; L-histidine from 5-phospho-alpha-D-ribose 1-diphosphate: step 6/9.</text>
</comment>
<sequence length="194" mass="21548">MRRKKLTRETNETSIELELLIDGSGVAEIDTGVGFFNHMLDACTRHGRLDLKVTCEGDLDVDQHHTIEDVGIVFGKAFQDALGDKKGIKRYATTVTPMDEVLSEVSIDISGRPMLVYNVEGLKDKIGTFDTELVEEFFRGFVNHAQVTLHINVRYGKNSHHMVESIFKGFGRALLQAVEIDPAVKGVPSTKGML</sequence>
<protein>
    <recommendedName>
        <fullName evidence="2 6">Imidazoleglycerol-phosphate dehydratase</fullName>
        <shortName evidence="6">IGPD</shortName>
        <ecNumber evidence="6 7">4.2.1.19</ecNumber>
    </recommendedName>
</protein>
<dbReference type="CDD" id="cd07914">
    <property type="entry name" value="IGPD"/>
    <property type="match status" value="1"/>
</dbReference>
<dbReference type="GO" id="GO:0004424">
    <property type="term" value="F:imidazoleglycerol-phosphate dehydratase activity"/>
    <property type="evidence" value="ECO:0007669"/>
    <property type="project" value="UniProtKB-UniRule"/>
</dbReference>
<evidence type="ECO:0000256" key="5">
    <source>
        <dbReference type="ARBA" id="ARBA00023239"/>
    </source>
</evidence>
<dbReference type="AlphaFoldDB" id="A0A5C8NXX1"/>
<keyword evidence="5 6" id="KW-0456">Lyase</keyword>
<dbReference type="GO" id="GO:0000105">
    <property type="term" value="P:L-histidine biosynthetic process"/>
    <property type="evidence" value="ECO:0007669"/>
    <property type="project" value="UniProtKB-UniRule"/>
</dbReference>